<dbReference type="Pfam" id="PF01782">
    <property type="entry name" value="RimM"/>
    <property type="match status" value="1"/>
</dbReference>
<feature type="domain" description="RimM N-terminal" evidence="6">
    <location>
        <begin position="7"/>
        <end position="88"/>
    </location>
</feature>
<comment type="domain">
    <text evidence="5">The PRC barrel domain binds ribosomal protein uS19.</text>
</comment>
<evidence type="ECO:0000313" key="9">
    <source>
        <dbReference type="Proteomes" id="UP000321513"/>
    </source>
</evidence>
<evidence type="ECO:0000259" key="7">
    <source>
        <dbReference type="Pfam" id="PF24986"/>
    </source>
</evidence>
<dbReference type="OrthoDB" id="9810331at2"/>
<dbReference type="Gene3D" id="2.30.30.240">
    <property type="entry name" value="PRC-barrel domain"/>
    <property type="match status" value="1"/>
</dbReference>
<keyword evidence="4 5" id="KW-0143">Chaperone</keyword>
<gene>
    <name evidence="5 8" type="primary">rimM</name>
    <name evidence="8" type="ORF">SAE01_35470</name>
</gene>
<comment type="function">
    <text evidence="5">An accessory protein needed during the final step in the assembly of 30S ribosomal subunit, possibly for assembly of the head region. Essential for efficient processing of 16S rRNA. May be needed both before and after RbfA during the maturation of 16S rRNA. It has affinity for free ribosomal 30S subunits but not for 70S ribosomes.</text>
</comment>
<dbReference type="EMBL" id="BJYT01000015">
    <property type="protein sequence ID" value="GEO11051.1"/>
    <property type="molecule type" value="Genomic_DNA"/>
</dbReference>
<dbReference type="InterPro" id="IPR056792">
    <property type="entry name" value="PRC_RimM"/>
</dbReference>
<evidence type="ECO:0000313" key="8">
    <source>
        <dbReference type="EMBL" id="GEO11051.1"/>
    </source>
</evidence>
<dbReference type="InterPro" id="IPR011033">
    <property type="entry name" value="PRC_barrel-like_sf"/>
</dbReference>
<evidence type="ECO:0000256" key="5">
    <source>
        <dbReference type="HAMAP-Rule" id="MF_00014"/>
    </source>
</evidence>
<dbReference type="InterPro" id="IPR009000">
    <property type="entry name" value="Transl_B-barrel_sf"/>
</dbReference>
<evidence type="ECO:0000256" key="1">
    <source>
        <dbReference type="ARBA" id="ARBA00022490"/>
    </source>
</evidence>
<dbReference type="PANTHER" id="PTHR33692:SF1">
    <property type="entry name" value="RIBOSOME MATURATION FACTOR RIMM"/>
    <property type="match status" value="1"/>
</dbReference>
<evidence type="ECO:0000256" key="2">
    <source>
        <dbReference type="ARBA" id="ARBA00022517"/>
    </source>
</evidence>
<dbReference type="Proteomes" id="UP000321513">
    <property type="component" value="Unassembled WGS sequence"/>
</dbReference>
<proteinExistence type="inferred from homology"/>
<organism evidence="8 9">
    <name type="scientific">Segetibacter aerophilus</name>
    <dbReference type="NCBI Taxonomy" id="670293"/>
    <lineage>
        <taxon>Bacteria</taxon>
        <taxon>Pseudomonadati</taxon>
        <taxon>Bacteroidota</taxon>
        <taxon>Chitinophagia</taxon>
        <taxon>Chitinophagales</taxon>
        <taxon>Chitinophagaceae</taxon>
        <taxon>Segetibacter</taxon>
    </lineage>
</organism>
<dbReference type="PANTHER" id="PTHR33692">
    <property type="entry name" value="RIBOSOME MATURATION FACTOR RIMM"/>
    <property type="match status" value="1"/>
</dbReference>
<evidence type="ECO:0000256" key="3">
    <source>
        <dbReference type="ARBA" id="ARBA00022552"/>
    </source>
</evidence>
<dbReference type="RefSeq" id="WP_147205161.1">
    <property type="nucleotide sequence ID" value="NZ_BJYT01000015.1"/>
</dbReference>
<dbReference type="GO" id="GO:0043022">
    <property type="term" value="F:ribosome binding"/>
    <property type="evidence" value="ECO:0007669"/>
    <property type="project" value="InterPro"/>
</dbReference>
<accession>A0A512BGF6</accession>
<dbReference type="GO" id="GO:0006364">
    <property type="term" value="P:rRNA processing"/>
    <property type="evidence" value="ECO:0007669"/>
    <property type="project" value="UniProtKB-UniRule"/>
</dbReference>
<reference evidence="8 9" key="1">
    <citation type="submission" date="2019-07" db="EMBL/GenBank/DDBJ databases">
        <title>Whole genome shotgun sequence of Segetibacter aerophilus NBRC 106135.</title>
        <authorList>
            <person name="Hosoyama A."/>
            <person name="Uohara A."/>
            <person name="Ohji S."/>
            <person name="Ichikawa N."/>
        </authorList>
    </citation>
    <scope>NUCLEOTIDE SEQUENCE [LARGE SCALE GENOMIC DNA]</scope>
    <source>
        <strain evidence="8 9">NBRC 106135</strain>
    </source>
</reference>
<keyword evidence="1 5" id="KW-0963">Cytoplasm</keyword>
<feature type="domain" description="Ribosome maturation factor RimM PRC barrel" evidence="7">
    <location>
        <begin position="102"/>
        <end position="166"/>
    </location>
</feature>
<dbReference type="InterPro" id="IPR036976">
    <property type="entry name" value="RimM_N_sf"/>
</dbReference>
<comment type="similarity">
    <text evidence="5">Belongs to the RimM family.</text>
</comment>
<dbReference type="HAMAP" id="MF_00014">
    <property type="entry name" value="Ribosome_mat_RimM"/>
    <property type="match status" value="1"/>
</dbReference>
<comment type="subunit">
    <text evidence="5">Binds ribosomal protein uS19.</text>
</comment>
<dbReference type="SUPFAM" id="SSF50447">
    <property type="entry name" value="Translation proteins"/>
    <property type="match status" value="1"/>
</dbReference>
<sequence length="173" mass="19623">MKDYFSIGKIVASHGLTGEVVLQHALGKKTDLKGLQTIFIEERKDSFLPYFIEGTTAKNQEEVYIKLEGFNTKESARRLNQKEVWLLKADFDKFAAKSSPISLLGFMMVNEGAEIGEIVEVIEQPMQVLCKIIYQGIEALIPIHEESLEKIDKKSKRVYVDLPEGLLDIYTNP</sequence>
<name>A0A512BGF6_9BACT</name>
<dbReference type="SUPFAM" id="SSF50346">
    <property type="entry name" value="PRC-barrel domain"/>
    <property type="match status" value="1"/>
</dbReference>
<dbReference type="Gene3D" id="2.40.30.60">
    <property type="entry name" value="RimM"/>
    <property type="match status" value="1"/>
</dbReference>
<dbReference type="GO" id="GO:0005840">
    <property type="term" value="C:ribosome"/>
    <property type="evidence" value="ECO:0007669"/>
    <property type="project" value="InterPro"/>
</dbReference>
<evidence type="ECO:0000256" key="4">
    <source>
        <dbReference type="ARBA" id="ARBA00023186"/>
    </source>
</evidence>
<evidence type="ECO:0000259" key="6">
    <source>
        <dbReference type="Pfam" id="PF01782"/>
    </source>
</evidence>
<dbReference type="InterPro" id="IPR002676">
    <property type="entry name" value="RimM_N"/>
</dbReference>
<keyword evidence="9" id="KW-1185">Reference proteome</keyword>
<dbReference type="NCBIfam" id="TIGR02273">
    <property type="entry name" value="16S_RimM"/>
    <property type="match status" value="1"/>
</dbReference>
<dbReference type="GO" id="GO:0005737">
    <property type="term" value="C:cytoplasm"/>
    <property type="evidence" value="ECO:0007669"/>
    <property type="project" value="UniProtKB-SubCell"/>
</dbReference>
<dbReference type="AlphaFoldDB" id="A0A512BGF6"/>
<dbReference type="Pfam" id="PF24986">
    <property type="entry name" value="PRC_RimM"/>
    <property type="match status" value="1"/>
</dbReference>
<dbReference type="InterPro" id="IPR011961">
    <property type="entry name" value="RimM"/>
</dbReference>
<comment type="subcellular location">
    <subcellularLocation>
        <location evidence="5">Cytoplasm</location>
    </subcellularLocation>
</comment>
<comment type="caution">
    <text evidence="8">The sequence shown here is derived from an EMBL/GenBank/DDBJ whole genome shotgun (WGS) entry which is preliminary data.</text>
</comment>
<dbReference type="GO" id="GO:0042274">
    <property type="term" value="P:ribosomal small subunit biogenesis"/>
    <property type="evidence" value="ECO:0007669"/>
    <property type="project" value="UniProtKB-UniRule"/>
</dbReference>
<protein>
    <recommendedName>
        <fullName evidence="5">Ribosome maturation factor RimM</fullName>
    </recommendedName>
</protein>
<keyword evidence="3 5" id="KW-0698">rRNA processing</keyword>
<keyword evidence="2 5" id="KW-0690">Ribosome biogenesis</keyword>